<dbReference type="PANTHER" id="PTHR45953:SF1">
    <property type="entry name" value="IDURONATE 2-SULFATASE"/>
    <property type="match status" value="1"/>
</dbReference>
<evidence type="ECO:0000313" key="9">
    <source>
        <dbReference type="Proteomes" id="UP000321080"/>
    </source>
</evidence>
<evidence type="ECO:0000256" key="6">
    <source>
        <dbReference type="ARBA" id="ARBA00022837"/>
    </source>
</evidence>
<dbReference type="GO" id="GO:0004423">
    <property type="term" value="F:iduronate-2-sulfatase activity"/>
    <property type="evidence" value="ECO:0007669"/>
    <property type="project" value="InterPro"/>
</dbReference>
<gene>
    <name evidence="8" type="ORF">FUA22_16780</name>
</gene>
<evidence type="ECO:0000256" key="2">
    <source>
        <dbReference type="ARBA" id="ARBA00008779"/>
    </source>
</evidence>
<evidence type="ECO:0000256" key="5">
    <source>
        <dbReference type="ARBA" id="ARBA00022801"/>
    </source>
</evidence>
<dbReference type="SUPFAM" id="SSF53649">
    <property type="entry name" value="Alkaline phosphatase-like"/>
    <property type="match status" value="1"/>
</dbReference>
<dbReference type="GO" id="GO:0046872">
    <property type="term" value="F:metal ion binding"/>
    <property type="evidence" value="ECO:0007669"/>
    <property type="project" value="UniProtKB-KW"/>
</dbReference>
<dbReference type="PROSITE" id="PS00523">
    <property type="entry name" value="SULFATASE_1"/>
    <property type="match status" value="1"/>
</dbReference>
<dbReference type="InterPro" id="IPR000917">
    <property type="entry name" value="Sulfatase_N"/>
</dbReference>
<dbReference type="InterPro" id="IPR017850">
    <property type="entry name" value="Alkaline_phosphatase_core_sf"/>
</dbReference>
<comment type="caution">
    <text evidence="8">The sequence shown here is derived from an EMBL/GenBank/DDBJ whole genome shotgun (WGS) entry which is preliminary data.</text>
</comment>
<dbReference type="PROSITE" id="PS00149">
    <property type="entry name" value="SULFATASE_2"/>
    <property type="match status" value="1"/>
</dbReference>
<evidence type="ECO:0000256" key="3">
    <source>
        <dbReference type="ARBA" id="ARBA00022723"/>
    </source>
</evidence>
<evidence type="ECO:0000256" key="1">
    <source>
        <dbReference type="ARBA" id="ARBA00001913"/>
    </source>
</evidence>
<dbReference type="Gene3D" id="3.40.720.10">
    <property type="entry name" value="Alkaline Phosphatase, subunit A"/>
    <property type="match status" value="1"/>
</dbReference>
<dbReference type="CDD" id="cd16030">
    <property type="entry name" value="iduronate-2-sulfatase"/>
    <property type="match status" value="1"/>
</dbReference>
<keyword evidence="3" id="KW-0479">Metal-binding</keyword>
<evidence type="ECO:0000256" key="4">
    <source>
        <dbReference type="ARBA" id="ARBA00022729"/>
    </source>
</evidence>
<evidence type="ECO:0000259" key="7">
    <source>
        <dbReference type="Pfam" id="PF00884"/>
    </source>
</evidence>
<dbReference type="Proteomes" id="UP000321080">
    <property type="component" value="Unassembled WGS sequence"/>
</dbReference>
<reference evidence="8 9" key="1">
    <citation type="submission" date="2019-08" db="EMBL/GenBank/DDBJ databases">
        <title>Seonamhaeicola sediminis sp. nov., isolated from marine sediment.</title>
        <authorList>
            <person name="Cao W.R."/>
        </authorList>
    </citation>
    <scope>NUCLEOTIDE SEQUENCE [LARGE SCALE GENOMIC DNA]</scope>
    <source>
        <strain evidence="8 9">1505</strain>
    </source>
</reference>
<dbReference type="GO" id="GO:0005737">
    <property type="term" value="C:cytoplasm"/>
    <property type="evidence" value="ECO:0007669"/>
    <property type="project" value="TreeGrafter"/>
</dbReference>
<dbReference type="EMBL" id="VRKQ01000018">
    <property type="protein sequence ID" value="TXG35399.1"/>
    <property type="molecule type" value="Genomic_DNA"/>
</dbReference>
<dbReference type="RefSeq" id="WP_147769743.1">
    <property type="nucleotide sequence ID" value="NZ_VRKQ01000018.1"/>
</dbReference>
<protein>
    <submittedName>
        <fullName evidence="8">Sulfatase</fullName>
    </submittedName>
</protein>
<dbReference type="Pfam" id="PF00884">
    <property type="entry name" value="Sulfatase"/>
    <property type="match status" value="1"/>
</dbReference>
<evidence type="ECO:0000313" key="8">
    <source>
        <dbReference type="EMBL" id="TXG35399.1"/>
    </source>
</evidence>
<proteinExistence type="inferred from homology"/>
<name>A0A5C7GEN7_9FLAO</name>
<keyword evidence="6" id="KW-0106">Calcium</keyword>
<sequence length="481" mass="55184">MKLKFLSLAFFVLQFTIAQDKPNVLFIAIDDLNDYVSCMNGPLSVPTPNIDRLAKQGTLFENAHCQAPICGPSRASIMTGLYPSTSGNYLQVTDKSIKKASRPASESIFMPDYFEQFGYKTMAVGKIYHGGDAAGTFKEYGGYHNWDGLRPEKRVNYDPARLPHKVGRTMTDWGAYPEHDSIVGDYKIAKWAVDKLSKKHNKPFFLGVGFNKPHVPWHVPQKWYDMFPLENIKTPPYKKDDFDDISLMAQKVAEAPMMPTTEELIKWGQWKEVIQAYSACIAFVDAQVGKVLDALENSEYANNTIIVLWSDHGYHLGEKNRVAKQALWERDTRTVLVIKDVNQIKGKQCDAPVGLIDMYPTLVDMCNLPSLNQLEGNSIKDLVIKPKTKWKNPALCFYGEGNIAIRGKRYRLTQYEDESLELYDMKKDPNEWYNLANNKKYQKIIRKLQMNIPKEWTSLSEHSSYDFNDYFRGKSKKQIKY</sequence>
<comment type="similarity">
    <text evidence="2">Belongs to the sulfatase family.</text>
</comment>
<feature type="domain" description="Sulfatase N-terminal" evidence="7">
    <location>
        <begin position="22"/>
        <end position="365"/>
    </location>
</feature>
<keyword evidence="9" id="KW-1185">Reference proteome</keyword>
<organism evidence="8 9">
    <name type="scientific">Seonamhaeicola maritimus</name>
    <dbReference type="NCBI Taxonomy" id="2591822"/>
    <lineage>
        <taxon>Bacteria</taxon>
        <taxon>Pseudomonadati</taxon>
        <taxon>Bacteroidota</taxon>
        <taxon>Flavobacteriia</taxon>
        <taxon>Flavobacteriales</taxon>
        <taxon>Flavobacteriaceae</taxon>
    </lineage>
</organism>
<accession>A0A5C7GEN7</accession>
<dbReference type="InterPro" id="IPR035874">
    <property type="entry name" value="IDS"/>
</dbReference>
<dbReference type="InterPro" id="IPR024607">
    <property type="entry name" value="Sulfatase_CS"/>
</dbReference>
<keyword evidence="4" id="KW-0732">Signal</keyword>
<dbReference type="AlphaFoldDB" id="A0A5C7GEN7"/>
<comment type="cofactor">
    <cofactor evidence="1">
        <name>Ca(2+)</name>
        <dbReference type="ChEBI" id="CHEBI:29108"/>
    </cofactor>
</comment>
<keyword evidence="5" id="KW-0378">Hydrolase</keyword>
<dbReference type="OrthoDB" id="9763552at2"/>
<dbReference type="PANTHER" id="PTHR45953">
    <property type="entry name" value="IDURONATE 2-SULFATASE"/>
    <property type="match status" value="1"/>
</dbReference>